<evidence type="ECO:0000256" key="2">
    <source>
        <dbReference type="ARBA" id="ARBA00022737"/>
    </source>
</evidence>
<dbReference type="CDD" id="cd01448">
    <property type="entry name" value="TST_Repeat_1"/>
    <property type="match status" value="1"/>
</dbReference>
<dbReference type="InterPro" id="IPR001763">
    <property type="entry name" value="Rhodanese-like_dom"/>
</dbReference>
<dbReference type="OrthoDB" id="9770030at2"/>
<evidence type="ECO:0000313" key="4">
    <source>
        <dbReference type="EMBL" id="GAX90276.1"/>
    </source>
</evidence>
<dbReference type="Pfam" id="PF00581">
    <property type="entry name" value="Rhodanese"/>
    <property type="match status" value="2"/>
</dbReference>
<dbReference type="InterPro" id="IPR045078">
    <property type="entry name" value="TST/MPST-like"/>
</dbReference>
<sequence length="285" mass="31792">MAKNIVSPEWVYEHLQNLKVRIVDCRFVLGQPTAGREAYLVDHIPGAFHMDLEKDMSGPKQQHGGRHPLPDVGEFSRKLGEIGVDESVTVMAYDDQGGAMASRFWWMLKYLGHSNVFVMDGGYSHWKEKGFPVTSEVPSATATAAGSRIFTPRVQEHMLVTKNDVKARLGKEGTILIDSREGMRFKGIEEPIDPVAGHIPGALNYFWKDGLNQQGSWKSPEELKQRFSEVDPSQEVVVYCGSGVTACPNFLALKEAGYNNVKLYAGSWSDWISYPDNPIATEKDQ</sequence>
<organism evidence="4 5">
    <name type="scientific">Effusibacillus lacus</name>
    <dbReference type="NCBI Taxonomy" id="1348429"/>
    <lineage>
        <taxon>Bacteria</taxon>
        <taxon>Bacillati</taxon>
        <taxon>Bacillota</taxon>
        <taxon>Bacilli</taxon>
        <taxon>Bacillales</taxon>
        <taxon>Alicyclobacillaceae</taxon>
        <taxon>Effusibacillus</taxon>
    </lineage>
</organism>
<dbReference type="AlphaFoldDB" id="A0A292YM71"/>
<dbReference type="GO" id="GO:0004792">
    <property type="term" value="F:thiosulfate-cyanide sulfurtransferase activity"/>
    <property type="evidence" value="ECO:0007669"/>
    <property type="project" value="TreeGrafter"/>
</dbReference>
<dbReference type="CDD" id="cd01449">
    <property type="entry name" value="TST_Repeat_2"/>
    <property type="match status" value="1"/>
</dbReference>
<dbReference type="SUPFAM" id="SSF52821">
    <property type="entry name" value="Rhodanese/Cell cycle control phosphatase"/>
    <property type="match status" value="2"/>
</dbReference>
<name>A0A292YM71_9BACL</name>
<dbReference type="Gene3D" id="3.40.250.10">
    <property type="entry name" value="Rhodanese-like domain"/>
    <property type="match status" value="2"/>
</dbReference>
<dbReference type="EMBL" id="BDUF01000054">
    <property type="protein sequence ID" value="GAX90276.1"/>
    <property type="molecule type" value="Genomic_DNA"/>
</dbReference>
<dbReference type="PANTHER" id="PTHR11364">
    <property type="entry name" value="THIOSULFATE SULFERTANSFERASE"/>
    <property type="match status" value="1"/>
</dbReference>
<reference evidence="5" key="1">
    <citation type="submission" date="2017-07" db="EMBL/GenBank/DDBJ databases">
        <title>Draft genome sequence of Effusibacillus lacus strain skLN1.</title>
        <authorList>
            <person name="Watanabe M."/>
            <person name="Kojima H."/>
            <person name="Fukui M."/>
        </authorList>
    </citation>
    <scope>NUCLEOTIDE SEQUENCE [LARGE SCALE GENOMIC DNA]</scope>
    <source>
        <strain evidence="5">skLN1</strain>
    </source>
</reference>
<dbReference type="PROSITE" id="PS50206">
    <property type="entry name" value="RHODANESE_3"/>
    <property type="match status" value="2"/>
</dbReference>
<dbReference type="Proteomes" id="UP000217785">
    <property type="component" value="Unassembled WGS sequence"/>
</dbReference>
<dbReference type="RefSeq" id="WP_096181998.1">
    <property type="nucleotide sequence ID" value="NZ_BDUF01000054.1"/>
</dbReference>
<evidence type="ECO:0000256" key="1">
    <source>
        <dbReference type="ARBA" id="ARBA00022679"/>
    </source>
</evidence>
<dbReference type="FunFam" id="3.40.250.10:FF:000035">
    <property type="entry name" value="Thiosulfate sulfurtransferase"/>
    <property type="match status" value="1"/>
</dbReference>
<evidence type="ECO:0000259" key="3">
    <source>
        <dbReference type="PROSITE" id="PS50206"/>
    </source>
</evidence>
<keyword evidence="2" id="KW-0677">Repeat</keyword>
<keyword evidence="1 4" id="KW-0808">Transferase</keyword>
<feature type="domain" description="Rhodanese" evidence="3">
    <location>
        <begin position="19"/>
        <end position="135"/>
    </location>
</feature>
<evidence type="ECO:0000313" key="5">
    <source>
        <dbReference type="Proteomes" id="UP000217785"/>
    </source>
</evidence>
<comment type="caution">
    <text evidence="4">The sequence shown here is derived from an EMBL/GenBank/DDBJ whole genome shotgun (WGS) entry which is preliminary data.</text>
</comment>
<dbReference type="SMART" id="SM00450">
    <property type="entry name" value="RHOD"/>
    <property type="match status" value="2"/>
</dbReference>
<gene>
    <name evidence="4" type="ORF">EFBL_1902</name>
</gene>
<dbReference type="PANTHER" id="PTHR11364:SF27">
    <property type="entry name" value="SULFURTRANSFERASE"/>
    <property type="match status" value="1"/>
</dbReference>
<protein>
    <submittedName>
        <fullName evidence="4">Sulfurtransferase</fullName>
    </submittedName>
</protein>
<dbReference type="InterPro" id="IPR036873">
    <property type="entry name" value="Rhodanese-like_dom_sf"/>
</dbReference>
<feature type="domain" description="Rhodanese" evidence="3">
    <location>
        <begin position="170"/>
        <end position="280"/>
    </location>
</feature>
<accession>A0A292YM71</accession>
<proteinExistence type="predicted"/>
<keyword evidence="5" id="KW-1185">Reference proteome</keyword>